<proteinExistence type="predicted"/>
<dbReference type="PATRIC" id="fig|946483.4.peg.944"/>
<dbReference type="InterPro" id="IPR001584">
    <property type="entry name" value="Integrase_cat-core"/>
</dbReference>
<feature type="domain" description="Integrase catalytic" evidence="1">
    <location>
        <begin position="131"/>
        <end position="297"/>
    </location>
</feature>
<dbReference type="Proteomes" id="UP000017184">
    <property type="component" value="Chromosome"/>
</dbReference>
<dbReference type="EMBL" id="CP004885">
    <property type="protein sequence ID" value="AGX87042.1"/>
    <property type="molecule type" value="Genomic_DNA"/>
</dbReference>
<dbReference type="PANTHER" id="PTHR46889">
    <property type="entry name" value="TRANSPOSASE INSF FOR INSERTION SEQUENCE IS3B-RELATED"/>
    <property type="match status" value="1"/>
</dbReference>
<keyword evidence="3" id="KW-1185">Reference proteome</keyword>
<dbReference type="KEGG" id="cbx:Cenrod_0940"/>
<dbReference type="OrthoDB" id="5414302at2"/>
<dbReference type="Gene3D" id="3.30.420.10">
    <property type="entry name" value="Ribonuclease H-like superfamily/Ribonuclease H"/>
    <property type="match status" value="1"/>
</dbReference>
<accession>U5N6N5</accession>
<evidence type="ECO:0000259" key="1">
    <source>
        <dbReference type="PROSITE" id="PS50994"/>
    </source>
</evidence>
<sequence length="350" mass="40448">MAIDLIKEACQQGARESKACAVLEITCRTLRRWREQLRKEGVLSDRRMEAAQERIHPQALTAEEKQEVLDVCNSAEFGSLPPSQIVPILADRGRYLASESTFYRVLREAGQCNRRGRARAPKQTQRPQAWEASSPNRVWTWDITYMPTLVKGEFYRLYMAVDVYSRKIMGWEVHCEETAQHAAILIEKACMVHEITREQLVLHSDNGSPMKGVTMLGMLQKLGVVPSFSRPSVSDDNPYSESLFRTMKYCPKYPAKPFGTLDQAREWVLGFVTWYNNEHRHSGIRFVTPEQRHRRMDQELLATRSRVYEQAKAARPQRWKSRAVRNWSPVGTVWLNPTKEHRALLKSESA</sequence>
<dbReference type="PROSITE" id="PS50994">
    <property type="entry name" value="INTEGRASE"/>
    <property type="match status" value="1"/>
</dbReference>
<dbReference type="GO" id="GO:0015074">
    <property type="term" value="P:DNA integration"/>
    <property type="evidence" value="ECO:0007669"/>
    <property type="project" value="InterPro"/>
</dbReference>
<dbReference type="SUPFAM" id="SSF53098">
    <property type="entry name" value="Ribonuclease H-like"/>
    <property type="match status" value="1"/>
</dbReference>
<name>U5N6N5_9BURK</name>
<dbReference type="InterPro" id="IPR048020">
    <property type="entry name" value="Transpos_IS3"/>
</dbReference>
<dbReference type="Pfam" id="PF00665">
    <property type="entry name" value="rve"/>
    <property type="match status" value="1"/>
</dbReference>
<protein>
    <submittedName>
        <fullName evidence="2">Transposase</fullName>
    </submittedName>
</protein>
<dbReference type="SUPFAM" id="SSF46689">
    <property type="entry name" value="Homeodomain-like"/>
    <property type="match status" value="1"/>
</dbReference>
<dbReference type="HOGENOM" id="CLU_043663_1_0_4"/>
<dbReference type="NCBIfam" id="NF033516">
    <property type="entry name" value="transpos_IS3"/>
    <property type="match status" value="1"/>
</dbReference>
<dbReference type="PANTHER" id="PTHR46889:SF4">
    <property type="entry name" value="TRANSPOSASE INSO FOR INSERTION SEQUENCE ELEMENT IS911B-RELATED"/>
    <property type="match status" value="1"/>
</dbReference>
<evidence type="ECO:0000313" key="3">
    <source>
        <dbReference type="Proteomes" id="UP000017184"/>
    </source>
</evidence>
<dbReference type="InterPro" id="IPR036397">
    <property type="entry name" value="RNaseH_sf"/>
</dbReference>
<gene>
    <name evidence="2" type="ORF">Cenrod_0940</name>
</gene>
<organism evidence="2 3">
    <name type="scientific">Candidatus Symbiobacter mobilis CR</name>
    <dbReference type="NCBI Taxonomy" id="946483"/>
    <lineage>
        <taxon>Bacteria</taxon>
        <taxon>Pseudomonadati</taxon>
        <taxon>Pseudomonadota</taxon>
        <taxon>Betaproteobacteria</taxon>
        <taxon>Burkholderiales</taxon>
        <taxon>Comamonadaceae</taxon>
    </lineage>
</organism>
<evidence type="ECO:0000313" key="2">
    <source>
        <dbReference type="EMBL" id="AGX87042.1"/>
    </source>
</evidence>
<dbReference type="InterPro" id="IPR009057">
    <property type="entry name" value="Homeodomain-like_sf"/>
</dbReference>
<dbReference type="InterPro" id="IPR012337">
    <property type="entry name" value="RNaseH-like_sf"/>
</dbReference>
<dbReference type="Pfam" id="PF13565">
    <property type="entry name" value="HTH_32"/>
    <property type="match status" value="1"/>
</dbReference>
<dbReference type="STRING" id="946483.Cenrod_0940"/>
<dbReference type="InterPro" id="IPR050900">
    <property type="entry name" value="Transposase_IS3/IS150/IS904"/>
</dbReference>
<reference evidence="2 3" key="1">
    <citation type="journal article" date="2013" name="Genome Biol.">
        <title>Genomic analysis reveals key aspects of prokaryotic symbiosis in the phototrophic consortium "Chlorochromatium aggregatum".</title>
        <authorList>
            <person name="Liu Z."/>
            <person name="Muller J."/>
            <person name="Li T."/>
            <person name="Alvey R.M."/>
            <person name="Vogl K."/>
            <person name="Frigaard N.U."/>
            <person name="Rockwell N.C."/>
            <person name="Boyd E.S."/>
            <person name="Tomsho L.P."/>
            <person name="Schuster S.C."/>
            <person name="Henke P."/>
            <person name="Rohde M."/>
            <person name="Overmann J."/>
            <person name="Bryant D.A."/>
        </authorList>
    </citation>
    <scope>NUCLEOTIDE SEQUENCE [LARGE SCALE GENOMIC DNA]</scope>
    <source>
        <strain evidence="2">CR</strain>
    </source>
</reference>
<dbReference type="eggNOG" id="COG2801">
    <property type="taxonomic scope" value="Bacteria"/>
</dbReference>
<dbReference type="GO" id="GO:0003676">
    <property type="term" value="F:nucleic acid binding"/>
    <property type="evidence" value="ECO:0007669"/>
    <property type="project" value="InterPro"/>
</dbReference>
<dbReference type="AlphaFoldDB" id="U5N6N5"/>